<name>A0ACB9QXU4_9MYRT</name>
<dbReference type="EMBL" id="CM042884">
    <property type="protein sequence ID" value="KAI4371440.1"/>
    <property type="molecule type" value="Genomic_DNA"/>
</dbReference>
<organism evidence="1 2">
    <name type="scientific">Melastoma candidum</name>
    <dbReference type="NCBI Taxonomy" id="119954"/>
    <lineage>
        <taxon>Eukaryota</taxon>
        <taxon>Viridiplantae</taxon>
        <taxon>Streptophyta</taxon>
        <taxon>Embryophyta</taxon>
        <taxon>Tracheophyta</taxon>
        <taxon>Spermatophyta</taxon>
        <taxon>Magnoliopsida</taxon>
        <taxon>eudicotyledons</taxon>
        <taxon>Gunneridae</taxon>
        <taxon>Pentapetalae</taxon>
        <taxon>rosids</taxon>
        <taxon>malvids</taxon>
        <taxon>Myrtales</taxon>
        <taxon>Melastomataceae</taxon>
        <taxon>Melastomatoideae</taxon>
        <taxon>Melastomateae</taxon>
        <taxon>Melastoma</taxon>
    </lineage>
</organism>
<evidence type="ECO:0000313" key="2">
    <source>
        <dbReference type="Proteomes" id="UP001057402"/>
    </source>
</evidence>
<protein>
    <submittedName>
        <fullName evidence="1">Uncharacterized protein</fullName>
    </submittedName>
</protein>
<sequence length="129" mass="15317">MLTEEKSPLCSENGTKRCTMYAASRDLVKSREKLPQTDSRLRPDQRHLENGEYEKANAEKQRLEKRQRMSRKIQESGWEPRWFRREGEEGPFRYTSGYWESGEQTRWDGCPNIFGEFIEDAVDEFTSDL</sequence>
<keyword evidence="2" id="KW-1185">Reference proteome</keyword>
<comment type="caution">
    <text evidence="1">The sequence shown here is derived from an EMBL/GenBank/DDBJ whole genome shotgun (WGS) entry which is preliminary data.</text>
</comment>
<accession>A0ACB9QXU4</accession>
<evidence type="ECO:0000313" key="1">
    <source>
        <dbReference type="EMBL" id="KAI4371440.1"/>
    </source>
</evidence>
<gene>
    <name evidence="1" type="ORF">MLD38_019675</name>
</gene>
<proteinExistence type="predicted"/>
<dbReference type="Proteomes" id="UP001057402">
    <property type="component" value="Chromosome 5"/>
</dbReference>
<reference evidence="2" key="1">
    <citation type="journal article" date="2023" name="Front. Plant Sci.">
        <title>Chromosomal-level genome assembly of Melastoma candidum provides insights into trichome evolution.</title>
        <authorList>
            <person name="Zhong Y."/>
            <person name="Wu W."/>
            <person name="Sun C."/>
            <person name="Zou P."/>
            <person name="Liu Y."/>
            <person name="Dai S."/>
            <person name="Zhou R."/>
        </authorList>
    </citation>
    <scope>NUCLEOTIDE SEQUENCE [LARGE SCALE GENOMIC DNA]</scope>
</reference>